<gene>
    <name evidence="1" type="ORF">HYFRA_00007488</name>
</gene>
<protein>
    <submittedName>
        <fullName evidence="1">Uncharacterized protein</fullName>
    </submittedName>
</protein>
<evidence type="ECO:0000313" key="2">
    <source>
        <dbReference type="Proteomes" id="UP000696280"/>
    </source>
</evidence>
<proteinExistence type="predicted"/>
<dbReference type="OrthoDB" id="5355526at2759"/>
<keyword evidence="2" id="KW-1185">Reference proteome</keyword>
<comment type="caution">
    <text evidence="1">The sequence shown here is derived from an EMBL/GenBank/DDBJ whole genome shotgun (WGS) entry which is preliminary data.</text>
</comment>
<reference evidence="1" key="1">
    <citation type="submission" date="2021-07" db="EMBL/GenBank/DDBJ databases">
        <authorList>
            <person name="Durling M."/>
        </authorList>
    </citation>
    <scope>NUCLEOTIDE SEQUENCE</scope>
</reference>
<sequence length="81" mass="9595">MCYLVVEKYSVCRCIYYQHNIDMCAAYGTPIHNKRHHHHLVDIRIRDMELQVMGHIDTPLDDTAGETYCLRLLDTFGIRDR</sequence>
<dbReference type="AlphaFoldDB" id="A0A9N9KT71"/>
<name>A0A9N9KT71_9HELO</name>
<evidence type="ECO:0000313" key="1">
    <source>
        <dbReference type="EMBL" id="CAG8951572.1"/>
    </source>
</evidence>
<accession>A0A9N9KT71</accession>
<organism evidence="1 2">
    <name type="scientific">Hymenoscyphus fraxineus</name>
    <dbReference type="NCBI Taxonomy" id="746836"/>
    <lineage>
        <taxon>Eukaryota</taxon>
        <taxon>Fungi</taxon>
        <taxon>Dikarya</taxon>
        <taxon>Ascomycota</taxon>
        <taxon>Pezizomycotina</taxon>
        <taxon>Leotiomycetes</taxon>
        <taxon>Helotiales</taxon>
        <taxon>Helotiaceae</taxon>
        <taxon>Hymenoscyphus</taxon>
    </lineage>
</organism>
<dbReference type="EMBL" id="CAJVRL010000043">
    <property type="protein sequence ID" value="CAG8951572.1"/>
    <property type="molecule type" value="Genomic_DNA"/>
</dbReference>
<dbReference type="Proteomes" id="UP000696280">
    <property type="component" value="Unassembled WGS sequence"/>
</dbReference>